<reference evidence="1 2" key="1">
    <citation type="submission" date="2019-09" db="EMBL/GenBank/DDBJ databases">
        <title>Nocardioides panacisoli sp. nov., isolated from the soil of a ginseng field.</title>
        <authorList>
            <person name="Cho C."/>
        </authorList>
    </citation>
    <scope>NUCLEOTIDE SEQUENCE [LARGE SCALE GENOMIC DNA]</scope>
    <source>
        <strain evidence="1 2">BN130099</strain>
    </source>
</reference>
<name>A0A5B1L4C1_9ACTN</name>
<evidence type="ECO:0000313" key="1">
    <source>
        <dbReference type="EMBL" id="KAA1415503.1"/>
    </source>
</evidence>
<dbReference type="Pfam" id="PF14337">
    <property type="entry name" value="Abi_alpha"/>
    <property type="match status" value="1"/>
</dbReference>
<protein>
    <submittedName>
        <fullName evidence="1">DUF4393 domain-containing protein</fullName>
    </submittedName>
</protein>
<reference evidence="1 2" key="2">
    <citation type="submission" date="2019-09" db="EMBL/GenBank/DDBJ databases">
        <authorList>
            <person name="Jin C."/>
        </authorList>
    </citation>
    <scope>NUCLEOTIDE SEQUENCE [LARGE SCALE GENOMIC DNA]</scope>
    <source>
        <strain evidence="1 2">BN130099</strain>
    </source>
</reference>
<evidence type="ECO:0000313" key="2">
    <source>
        <dbReference type="Proteomes" id="UP000325003"/>
    </source>
</evidence>
<keyword evidence="2" id="KW-1185">Reference proteome</keyword>
<dbReference type="Proteomes" id="UP000325003">
    <property type="component" value="Unassembled WGS sequence"/>
</dbReference>
<dbReference type="EMBL" id="VUJV01000009">
    <property type="protein sequence ID" value="KAA1415503.1"/>
    <property type="molecule type" value="Genomic_DNA"/>
</dbReference>
<dbReference type="Gene3D" id="3.30.110.190">
    <property type="match status" value="1"/>
</dbReference>
<sequence length="218" mass="23270">MASLLDPLGLLPRTVAAAKVGLKVAGWTEQQAMRMLGSRLAAPGNAPLELETPKPSRSLDQKMQSLLDRALDQSTDGSQSELYHRIIDQLVPDEARIISALSDGSSSPLVTIRTRTPAGGAGKVLLANASLVGRTANLALPHMTATYVSHLLSLGLLERGPEDTAMKQDYEILMAETYILKAIKAASRGPLPARIDKRTVRVTTLGRGLWEAATGGRL</sequence>
<dbReference type="RefSeq" id="WP_149730377.1">
    <property type="nucleotide sequence ID" value="NZ_VUJV01000009.1"/>
</dbReference>
<comment type="caution">
    <text evidence="1">The sequence shown here is derived from an EMBL/GenBank/DDBJ whole genome shotgun (WGS) entry which is preliminary data.</text>
</comment>
<dbReference type="AlphaFoldDB" id="A0A5B1L4C1"/>
<accession>A0A5B1L4C1</accession>
<proteinExistence type="predicted"/>
<dbReference type="InterPro" id="IPR025506">
    <property type="entry name" value="Abi_alpha"/>
</dbReference>
<organism evidence="1 2">
    <name type="scientific">Nocardioides humilatus</name>
    <dbReference type="NCBI Taxonomy" id="2607660"/>
    <lineage>
        <taxon>Bacteria</taxon>
        <taxon>Bacillati</taxon>
        <taxon>Actinomycetota</taxon>
        <taxon>Actinomycetes</taxon>
        <taxon>Propionibacteriales</taxon>
        <taxon>Nocardioidaceae</taxon>
        <taxon>Nocardioides</taxon>
    </lineage>
</organism>
<gene>
    <name evidence="1" type="ORF">F0U44_21220</name>
</gene>